<organism evidence="4 5">
    <name type="scientific">Candidatus Portnoybacteria bacterium CG10_big_fil_rev_8_21_14_0_10_38_18</name>
    <dbReference type="NCBI Taxonomy" id="1974813"/>
    <lineage>
        <taxon>Bacteria</taxon>
        <taxon>Candidatus Portnoyibacteriota</taxon>
    </lineage>
</organism>
<dbReference type="Pfam" id="PF13641">
    <property type="entry name" value="Glyco_tranf_2_3"/>
    <property type="match status" value="1"/>
</dbReference>
<dbReference type="InterPro" id="IPR029044">
    <property type="entry name" value="Nucleotide-diphossugar_trans"/>
</dbReference>
<dbReference type="SUPFAM" id="SSF53448">
    <property type="entry name" value="Nucleotide-diphospho-sugar transferases"/>
    <property type="match status" value="1"/>
</dbReference>
<evidence type="ECO:0000256" key="1">
    <source>
        <dbReference type="ARBA" id="ARBA00006739"/>
    </source>
</evidence>
<evidence type="ECO:0000313" key="4">
    <source>
        <dbReference type="EMBL" id="PJE57658.1"/>
    </source>
</evidence>
<reference evidence="5" key="1">
    <citation type="submission" date="2017-09" db="EMBL/GenBank/DDBJ databases">
        <title>Depth-based differentiation of microbial function through sediment-hosted aquifers and enrichment of novel symbionts in the deep terrestrial subsurface.</title>
        <authorList>
            <person name="Probst A.J."/>
            <person name="Ladd B."/>
            <person name="Jarett J.K."/>
            <person name="Geller-Mcgrath D.E."/>
            <person name="Sieber C.M.K."/>
            <person name="Emerson J.B."/>
            <person name="Anantharaman K."/>
            <person name="Thomas B.C."/>
            <person name="Malmstrom R."/>
            <person name="Stieglmeier M."/>
            <person name="Klingl A."/>
            <person name="Woyke T."/>
            <person name="Ryan C.M."/>
            <person name="Banfield J.F."/>
        </authorList>
    </citation>
    <scope>NUCLEOTIDE SEQUENCE [LARGE SCALE GENOMIC DNA]</scope>
</reference>
<dbReference type="Gene3D" id="3.90.550.10">
    <property type="entry name" value="Spore Coat Polysaccharide Biosynthesis Protein SpsA, Chain A"/>
    <property type="match status" value="1"/>
</dbReference>
<gene>
    <name evidence="4" type="ORF">COU82_00675</name>
</gene>
<evidence type="ECO:0000313" key="5">
    <source>
        <dbReference type="Proteomes" id="UP000231648"/>
    </source>
</evidence>
<comment type="similarity">
    <text evidence="1">Belongs to the glycosyltransferase 2 family.</text>
</comment>
<protein>
    <submittedName>
        <fullName evidence="4">Glycosyltransferase family 2 protein</fullName>
    </submittedName>
</protein>
<proteinExistence type="inferred from homology"/>
<dbReference type="AlphaFoldDB" id="A0A2M8KCL4"/>
<sequence length="272" mass="31041">MSPKVFIIVLHYQNWEDTNECLESLKKINYDNFEIIVIDNDKDNRGFAGGNNAGIKQALEKGADYVLLLNNDTVVEPDFLRKLIEVGEREERIGILGPVIYEYGSDKIHFAGGKVNWLYTKGIHVTHNMKHITKETDYITGACMLIKRKVIEKIGLMDEDYFLYCEDVDLCLRAQKAGFLCGVASDSRISHKVSKNAKIASFSYIYYHTRNGLLLAKRNAPVFIKILAYLNSFLVYGKQIIKLAIFPQKRLWARAIMKGIGDFYRGKLGKLT</sequence>
<dbReference type="CDD" id="cd04186">
    <property type="entry name" value="GT_2_like_c"/>
    <property type="match status" value="1"/>
</dbReference>
<accession>A0A2M8KCL4</accession>
<dbReference type="Proteomes" id="UP000231648">
    <property type="component" value="Unassembled WGS sequence"/>
</dbReference>
<name>A0A2M8KCL4_9BACT</name>
<comment type="caution">
    <text evidence="4">The sequence shown here is derived from an EMBL/GenBank/DDBJ whole genome shotgun (WGS) entry which is preliminary data.</text>
</comment>
<keyword evidence="3 4" id="KW-0808">Transferase</keyword>
<dbReference type="GO" id="GO:0016757">
    <property type="term" value="F:glycosyltransferase activity"/>
    <property type="evidence" value="ECO:0007669"/>
    <property type="project" value="UniProtKB-KW"/>
</dbReference>
<evidence type="ECO:0000256" key="2">
    <source>
        <dbReference type="ARBA" id="ARBA00022676"/>
    </source>
</evidence>
<dbReference type="PANTHER" id="PTHR43179">
    <property type="entry name" value="RHAMNOSYLTRANSFERASE WBBL"/>
    <property type="match status" value="1"/>
</dbReference>
<keyword evidence="2" id="KW-0328">Glycosyltransferase</keyword>
<dbReference type="PANTHER" id="PTHR43179:SF12">
    <property type="entry name" value="GALACTOFURANOSYLTRANSFERASE GLFT2"/>
    <property type="match status" value="1"/>
</dbReference>
<evidence type="ECO:0000256" key="3">
    <source>
        <dbReference type="ARBA" id="ARBA00022679"/>
    </source>
</evidence>
<dbReference type="EMBL" id="PFDX01000009">
    <property type="protein sequence ID" value="PJE57658.1"/>
    <property type="molecule type" value="Genomic_DNA"/>
</dbReference>